<evidence type="ECO:0008006" key="4">
    <source>
        <dbReference type="Google" id="ProtNLM"/>
    </source>
</evidence>
<evidence type="ECO:0000313" key="2">
    <source>
        <dbReference type="EMBL" id="MBW2961489.1"/>
    </source>
</evidence>
<evidence type="ECO:0000256" key="1">
    <source>
        <dbReference type="SAM" id="SignalP"/>
    </source>
</evidence>
<keyword evidence="1" id="KW-0732">Signal</keyword>
<comment type="caution">
    <text evidence="2">The sequence shown here is derived from an EMBL/GenBank/DDBJ whole genome shotgun (WGS) entry which is preliminary data.</text>
</comment>
<dbReference type="RefSeq" id="WP_219039771.1">
    <property type="nucleotide sequence ID" value="NZ_JAHWDF010000005.1"/>
</dbReference>
<reference evidence="2 3" key="1">
    <citation type="submission" date="2021-07" db="EMBL/GenBank/DDBJ databases">
        <title>Mesonia aestuariivivens sp. nov., isolated from a tidal flat.</title>
        <authorList>
            <person name="Kim Y.-O."/>
            <person name="Yoon J.-H."/>
        </authorList>
    </citation>
    <scope>NUCLEOTIDE SEQUENCE [LARGE SCALE GENOMIC DNA]</scope>
    <source>
        <strain evidence="2 3">JHPTF-M18</strain>
    </source>
</reference>
<accession>A0ABS6W169</accession>
<name>A0ABS6W169_9FLAO</name>
<dbReference type="Proteomes" id="UP000719267">
    <property type="component" value="Unassembled WGS sequence"/>
</dbReference>
<gene>
    <name evidence="2" type="ORF">KW502_06725</name>
</gene>
<sequence>MNLRRILLLLLFVSTFTISCKESNQHQKKNTDTLKEAETKKKKQEAVIEKEEPSITKESKNSKYVCFTNDNNKSKRIWVEFAANGKASHVKYEGQNEAISLQYVKEESTEGGAHPTIKNYYQEIYKGEVNGEYILTHSGVWDYVTYIRGKDGKEFNYTIDHNSNPYGKKPCF</sequence>
<dbReference type="EMBL" id="JAHWDF010000005">
    <property type="protein sequence ID" value="MBW2961489.1"/>
    <property type="molecule type" value="Genomic_DNA"/>
</dbReference>
<dbReference type="PROSITE" id="PS51257">
    <property type="entry name" value="PROKAR_LIPOPROTEIN"/>
    <property type="match status" value="1"/>
</dbReference>
<keyword evidence="3" id="KW-1185">Reference proteome</keyword>
<protein>
    <recommendedName>
        <fullName evidence="4">Beta-lactamase-inhibitor-like PepSY-like domain-containing protein</fullName>
    </recommendedName>
</protein>
<organism evidence="2 3">
    <name type="scientific">Mesonia aestuariivivens</name>
    <dbReference type="NCBI Taxonomy" id="2796128"/>
    <lineage>
        <taxon>Bacteria</taxon>
        <taxon>Pseudomonadati</taxon>
        <taxon>Bacteroidota</taxon>
        <taxon>Flavobacteriia</taxon>
        <taxon>Flavobacteriales</taxon>
        <taxon>Flavobacteriaceae</taxon>
        <taxon>Mesonia</taxon>
    </lineage>
</organism>
<feature type="signal peptide" evidence="1">
    <location>
        <begin position="1"/>
        <end position="20"/>
    </location>
</feature>
<feature type="chain" id="PRO_5045521926" description="Beta-lactamase-inhibitor-like PepSY-like domain-containing protein" evidence="1">
    <location>
        <begin position="21"/>
        <end position="172"/>
    </location>
</feature>
<proteinExistence type="predicted"/>
<evidence type="ECO:0000313" key="3">
    <source>
        <dbReference type="Proteomes" id="UP000719267"/>
    </source>
</evidence>